<gene>
    <name evidence="1" type="ORF">FD754_018074</name>
</gene>
<name>A0A5N3UWM2_MUNMU</name>
<evidence type="ECO:0008006" key="3">
    <source>
        <dbReference type="Google" id="ProtNLM"/>
    </source>
</evidence>
<comment type="caution">
    <text evidence="1">The sequence shown here is derived from an EMBL/GenBank/DDBJ whole genome shotgun (WGS) entry which is preliminary data.</text>
</comment>
<organism evidence="1 2">
    <name type="scientific">Muntiacus muntjak</name>
    <name type="common">Barking deer</name>
    <name type="synonym">Indian muntjac</name>
    <dbReference type="NCBI Taxonomy" id="9888"/>
    <lineage>
        <taxon>Eukaryota</taxon>
        <taxon>Metazoa</taxon>
        <taxon>Chordata</taxon>
        <taxon>Craniata</taxon>
        <taxon>Vertebrata</taxon>
        <taxon>Euteleostomi</taxon>
        <taxon>Mammalia</taxon>
        <taxon>Eutheria</taxon>
        <taxon>Laurasiatheria</taxon>
        <taxon>Artiodactyla</taxon>
        <taxon>Ruminantia</taxon>
        <taxon>Pecora</taxon>
        <taxon>Cervidae</taxon>
        <taxon>Muntiacinae</taxon>
        <taxon>Muntiacus</taxon>
    </lineage>
</organism>
<evidence type="ECO:0000313" key="1">
    <source>
        <dbReference type="EMBL" id="KAB0341148.1"/>
    </source>
</evidence>
<dbReference type="AlphaFoldDB" id="A0A5N3UWM2"/>
<dbReference type="Proteomes" id="UP000326458">
    <property type="component" value="Unassembled WGS sequence"/>
</dbReference>
<dbReference type="EMBL" id="VCEA01000003">
    <property type="protein sequence ID" value="KAB0341148.1"/>
    <property type="molecule type" value="Genomic_DNA"/>
</dbReference>
<accession>A0A5N3UWM2</accession>
<reference evidence="1 2" key="1">
    <citation type="submission" date="2019-06" db="EMBL/GenBank/DDBJ databases">
        <title>Discovery of a novel chromosome fission-fusion reversal in muntjac.</title>
        <authorList>
            <person name="Mudd A.B."/>
            <person name="Bredeson J.V."/>
            <person name="Baum R."/>
            <person name="Hockemeyer D."/>
            <person name="Rokhsar D.S."/>
        </authorList>
    </citation>
    <scope>NUCLEOTIDE SEQUENCE [LARGE SCALE GENOMIC DNA]</scope>
    <source>
        <strain evidence="1">UTSW_UCB_Mm</strain>
        <tissue evidence="1">Fibroblast cell line</tissue>
    </source>
</reference>
<evidence type="ECO:0000313" key="2">
    <source>
        <dbReference type="Proteomes" id="UP000326458"/>
    </source>
</evidence>
<proteinExistence type="predicted"/>
<dbReference type="SUPFAM" id="SSF55486">
    <property type="entry name" value="Metalloproteases ('zincins'), catalytic domain"/>
    <property type="match status" value="1"/>
</dbReference>
<protein>
    <recommendedName>
        <fullName evidence="3">Leishmanolysin-like peptidase</fullName>
    </recommendedName>
</protein>
<sequence length="435" mass="48423">MIRHSSLSLLWPPFSQLPPNLCSSSLTLPSPQDPQPLQTQICHIGDPVSKGAWNPEEDECHAVWGDPDNPNYHTHLQLFILVRCSHLKPGYEGEIYRPLADTTVYCTQHFPASASATATFHELLHALGFSGWLFQTWREGFLRENYSTKQVTRRDEWGYKSLGKKKKDWGWDQVNHSTAEVLLWGWSRRFLANLTSQLLPGDETRHPSRMPHVKEAELTGCCCLHQCLERGVYKVLAEGSSWAPCLPEKAIQMSFRSGLAAAHWQKSLETNEVTNAITYKPVSLSIQNLLFQLSLGLVGPPGDSLGKEGCYIHSPLITTSLVFTAHMWKSPGCQGSSVGMLTLTLQKKPLEILVISDHNSFMTHQGLSRGILSNVVFPVDALGTMAYQKEATLQVGPPALLSFTRAPVHNRGPSGGIRRCDVTWSMTRVTAEMIS</sequence>
<keyword evidence="2" id="KW-1185">Reference proteome</keyword>